<name>A0A3S3PDF9_9MAGN</name>
<proteinExistence type="predicted"/>
<evidence type="ECO:0000313" key="3">
    <source>
        <dbReference type="Proteomes" id="UP000283530"/>
    </source>
</evidence>
<keyword evidence="3" id="KW-1185">Reference proteome</keyword>
<comment type="caution">
    <text evidence="2">The sequence shown here is derived from an EMBL/GenBank/DDBJ whole genome shotgun (WGS) entry which is preliminary data.</text>
</comment>
<dbReference type="GO" id="GO:0006457">
    <property type="term" value="P:protein folding"/>
    <property type="evidence" value="ECO:0007669"/>
    <property type="project" value="InterPro"/>
</dbReference>
<dbReference type="STRING" id="337451.A0A3S3PDF9"/>
<dbReference type="GO" id="GO:0051082">
    <property type="term" value="F:unfolded protein binding"/>
    <property type="evidence" value="ECO:0007669"/>
    <property type="project" value="InterPro"/>
</dbReference>
<dbReference type="OrthoDB" id="1938156at2759"/>
<evidence type="ECO:0000313" key="2">
    <source>
        <dbReference type="EMBL" id="RWR88289.1"/>
    </source>
</evidence>
<comment type="function">
    <text evidence="1">Molecular calcium-binding chaperone promoting folding, oligomeric assembly and quality control in the ER via the calreticulin/calnexin cycle. This lectin may interact transiently with almost all of the monoglucosylated glycoproteins that are synthesized in the ER.</text>
</comment>
<dbReference type="Gene3D" id="2.60.120.200">
    <property type="match status" value="1"/>
</dbReference>
<organism evidence="2 3">
    <name type="scientific">Cinnamomum micranthum f. kanehirae</name>
    <dbReference type="NCBI Taxonomy" id="337451"/>
    <lineage>
        <taxon>Eukaryota</taxon>
        <taxon>Viridiplantae</taxon>
        <taxon>Streptophyta</taxon>
        <taxon>Embryophyta</taxon>
        <taxon>Tracheophyta</taxon>
        <taxon>Spermatophyta</taxon>
        <taxon>Magnoliopsida</taxon>
        <taxon>Magnoliidae</taxon>
        <taxon>Laurales</taxon>
        <taxon>Lauraceae</taxon>
        <taxon>Cinnamomum</taxon>
    </lineage>
</organism>
<dbReference type="GO" id="GO:0005509">
    <property type="term" value="F:calcium ion binding"/>
    <property type="evidence" value="ECO:0007669"/>
    <property type="project" value="InterPro"/>
</dbReference>
<protein>
    <submittedName>
        <fullName evidence="2">Putative calreticulin 1b</fullName>
    </submittedName>
</protein>
<evidence type="ECO:0000256" key="1">
    <source>
        <dbReference type="ARBA" id="ARBA00037091"/>
    </source>
</evidence>
<gene>
    <name evidence="2" type="ORF">CKAN_01728700</name>
</gene>
<dbReference type="GO" id="GO:0036503">
    <property type="term" value="P:ERAD pathway"/>
    <property type="evidence" value="ECO:0007669"/>
    <property type="project" value="TreeGrafter"/>
</dbReference>
<reference evidence="2 3" key="1">
    <citation type="journal article" date="2019" name="Nat. Plants">
        <title>Stout camphor tree genome fills gaps in understanding of flowering plant genome evolution.</title>
        <authorList>
            <person name="Chaw S.M."/>
            <person name="Liu Y.C."/>
            <person name="Wu Y.W."/>
            <person name="Wang H.Y."/>
            <person name="Lin C.I."/>
            <person name="Wu C.S."/>
            <person name="Ke H.M."/>
            <person name="Chang L.Y."/>
            <person name="Hsu C.Y."/>
            <person name="Yang H.T."/>
            <person name="Sudianto E."/>
            <person name="Hsu M.H."/>
            <person name="Wu K.P."/>
            <person name="Wang L.N."/>
            <person name="Leebens-Mack J.H."/>
            <person name="Tsai I.J."/>
        </authorList>
    </citation>
    <scope>NUCLEOTIDE SEQUENCE [LARGE SCALE GENOMIC DNA]</scope>
    <source>
        <strain evidence="3">cv. Chaw 1501</strain>
        <tissue evidence="2">Young leaves</tissue>
    </source>
</reference>
<dbReference type="GO" id="GO:0005789">
    <property type="term" value="C:endoplasmic reticulum membrane"/>
    <property type="evidence" value="ECO:0007669"/>
    <property type="project" value="TreeGrafter"/>
</dbReference>
<dbReference type="AlphaFoldDB" id="A0A3S3PDF9"/>
<dbReference type="PANTHER" id="PTHR11073:SF2">
    <property type="entry name" value="CALRETICULIN"/>
    <property type="match status" value="1"/>
</dbReference>
<sequence length="135" mass="15620">MTNYKDDPDLNVFPNLKYVASELWQVKSGTLFDNILICDDPEYAKKFAEETWGKQKDADKAAFDEVGKKKEAEVRRVQTYVEALDLLKIRNAMPNKAQQQQKDSVVVTTKWETFDPTPATSSSYSHSKLDWEFFE</sequence>
<dbReference type="Proteomes" id="UP000283530">
    <property type="component" value="Unassembled WGS sequence"/>
</dbReference>
<dbReference type="InterPro" id="IPR001580">
    <property type="entry name" value="Calret/calnex"/>
</dbReference>
<dbReference type="PANTHER" id="PTHR11073">
    <property type="entry name" value="CALRETICULIN AND CALNEXIN"/>
    <property type="match status" value="1"/>
</dbReference>
<accession>A0A3S3PDF9</accession>
<dbReference type="EMBL" id="QPKB01000007">
    <property type="protein sequence ID" value="RWR88289.1"/>
    <property type="molecule type" value="Genomic_DNA"/>
</dbReference>